<dbReference type="AlphaFoldDB" id="A0A1Y0E0Z2"/>
<dbReference type="Pfam" id="PF00881">
    <property type="entry name" value="Nitroreductase"/>
    <property type="match status" value="1"/>
</dbReference>
<dbReference type="InterPro" id="IPR033877">
    <property type="entry name" value="Frm2/Hbn1"/>
</dbReference>
<dbReference type="EMBL" id="SSHM01000001">
    <property type="protein sequence ID" value="THC80230.1"/>
    <property type="molecule type" value="Genomic_DNA"/>
</dbReference>
<feature type="domain" description="Nitroreductase" evidence="4">
    <location>
        <begin position="9"/>
        <end position="178"/>
    </location>
</feature>
<comment type="caution">
    <text evidence="6">The sequence shown here is derived from an EMBL/GenBank/DDBJ whole genome shotgun (WGS) entry which is preliminary data.</text>
</comment>
<organism evidence="6 10">
    <name type="scientific">Lacticaseibacillus rhamnosus</name>
    <name type="common">Lactobacillus rhamnosus</name>
    <dbReference type="NCBI Taxonomy" id="47715"/>
    <lineage>
        <taxon>Bacteria</taxon>
        <taxon>Bacillati</taxon>
        <taxon>Bacillota</taxon>
        <taxon>Bacilli</taxon>
        <taxon>Lactobacillales</taxon>
        <taxon>Lactobacillaceae</taxon>
        <taxon>Lacticaseibacillus</taxon>
    </lineage>
</organism>
<dbReference type="EMBL" id="JACCKI010000002">
    <property type="protein sequence ID" value="NZA04386.1"/>
    <property type="molecule type" value="Genomic_DNA"/>
</dbReference>
<dbReference type="Proteomes" id="UP000552935">
    <property type="component" value="Unassembled WGS sequence"/>
</dbReference>
<dbReference type="Gene3D" id="3.40.109.10">
    <property type="entry name" value="NADH Oxidase"/>
    <property type="match status" value="1"/>
</dbReference>
<keyword evidence="2" id="KW-0963">Cytoplasm</keyword>
<evidence type="ECO:0000256" key="3">
    <source>
        <dbReference type="ARBA" id="ARBA00023002"/>
    </source>
</evidence>
<dbReference type="PANTHER" id="PTHR43035:SF1">
    <property type="entry name" value="FATTY ACID REPRESSION MUTANT PROTEIN 2-RELATED"/>
    <property type="match status" value="1"/>
</dbReference>
<evidence type="ECO:0000313" key="5">
    <source>
        <dbReference type="EMBL" id="NVO88900.1"/>
    </source>
</evidence>
<evidence type="ECO:0000313" key="6">
    <source>
        <dbReference type="EMBL" id="NZA04386.1"/>
    </source>
</evidence>
<evidence type="ECO:0000313" key="9">
    <source>
        <dbReference type="Proteomes" id="UP000542889"/>
    </source>
</evidence>
<accession>A0A1Y0E0Z2</accession>
<dbReference type="Proteomes" id="UP000542889">
    <property type="component" value="Unassembled WGS sequence"/>
</dbReference>
<dbReference type="RefSeq" id="WP_005689392.1">
    <property type="nucleotide sequence ID" value="NZ_CABFNI010000033.1"/>
</dbReference>
<evidence type="ECO:0000313" key="8">
    <source>
        <dbReference type="Proteomes" id="UP000307517"/>
    </source>
</evidence>
<keyword evidence="3" id="KW-0560">Oxidoreductase</keyword>
<dbReference type="OMA" id="YDIPANW"/>
<protein>
    <submittedName>
        <fullName evidence="6">Nitroreductase family protein</fullName>
    </submittedName>
</protein>
<dbReference type="GO" id="GO:0016491">
    <property type="term" value="F:oxidoreductase activity"/>
    <property type="evidence" value="ECO:0007669"/>
    <property type="project" value="UniProtKB-KW"/>
</dbReference>
<dbReference type="FunFam" id="3.40.109.10:FF:000001">
    <property type="entry name" value="Nitroreductase family"/>
    <property type="match status" value="1"/>
</dbReference>
<dbReference type="EMBL" id="JABXWP010000015">
    <property type="protein sequence ID" value="NVO88900.1"/>
    <property type="molecule type" value="Genomic_DNA"/>
</dbReference>
<sequence>MNQDLLNLLKQRRSIYALGKDIKQNPDELVALIESVIQETPTAFNSQATRAVFLFGEQHDKLWDIVVKRLKSEVPSEEAYEATKKKIAGFKAAFATILYFTDTDVVKQLEKNFPLYADNFATWAEQSQGSAQLNTWVTLANNGIGANLQHYNPIIDDLVREAFDIPANWQLRAQMPFGSIEGEANAKDYMDREQQFKVLK</sequence>
<proteinExistence type="predicted"/>
<evidence type="ECO:0000256" key="1">
    <source>
        <dbReference type="ARBA" id="ARBA00004496"/>
    </source>
</evidence>
<dbReference type="SUPFAM" id="SSF55469">
    <property type="entry name" value="FMN-dependent nitroreductase-like"/>
    <property type="match status" value="1"/>
</dbReference>
<reference evidence="5 9" key="2">
    <citation type="submission" date="2020-06" db="EMBL/GenBank/DDBJ databases">
        <title>Lactobacillus rhamnosus QC,genome.</title>
        <authorList>
            <person name="Yi H."/>
            <person name="Jin M."/>
        </authorList>
    </citation>
    <scope>NUCLEOTIDE SEQUENCE [LARGE SCALE GENOMIC DNA]</scope>
    <source>
        <strain evidence="5 9">QC</strain>
    </source>
</reference>
<dbReference type="GO" id="GO:0005737">
    <property type="term" value="C:cytoplasm"/>
    <property type="evidence" value="ECO:0007669"/>
    <property type="project" value="UniProtKB-SubCell"/>
</dbReference>
<evidence type="ECO:0000259" key="4">
    <source>
        <dbReference type="Pfam" id="PF00881"/>
    </source>
</evidence>
<comment type="subcellular location">
    <subcellularLocation>
        <location evidence="1">Cytoplasm</location>
    </subcellularLocation>
</comment>
<evidence type="ECO:0000256" key="2">
    <source>
        <dbReference type="ARBA" id="ARBA00022490"/>
    </source>
</evidence>
<dbReference type="InterPro" id="IPR029479">
    <property type="entry name" value="Nitroreductase"/>
</dbReference>
<reference evidence="6 10" key="3">
    <citation type="submission" date="2020-07" db="EMBL/GenBank/DDBJ databases">
        <title>Organ Donor 1.</title>
        <authorList>
            <person name="Marsh A.J."/>
            <person name="Azcarate-Peril M.A."/>
        </authorList>
    </citation>
    <scope>NUCLEOTIDE SEQUENCE [LARGE SCALE GENOMIC DNA]</scope>
    <source>
        <strain evidence="6 10">AMC0712</strain>
    </source>
</reference>
<dbReference type="GO" id="GO:0034599">
    <property type="term" value="P:cellular response to oxidative stress"/>
    <property type="evidence" value="ECO:0007669"/>
    <property type="project" value="InterPro"/>
</dbReference>
<dbReference type="CDD" id="cd02140">
    <property type="entry name" value="Frm2-like"/>
    <property type="match status" value="1"/>
</dbReference>
<reference evidence="7 8" key="1">
    <citation type="submission" date="2019-04" db="EMBL/GenBank/DDBJ databases">
        <title>Genome Announcement to Ensure Probiotic Safety of Lactobacillus rhamnosus UBLR-58.</title>
        <authorList>
            <person name="Sulthana A."/>
            <person name="Lakshmi S.G."/>
            <person name="Madempudi R.S."/>
        </authorList>
    </citation>
    <scope>NUCLEOTIDE SEQUENCE [LARGE SCALE GENOMIC DNA]</scope>
    <source>
        <strain evidence="7 8">UBLR-58</strain>
    </source>
</reference>
<evidence type="ECO:0000313" key="7">
    <source>
        <dbReference type="EMBL" id="THC80230.1"/>
    </source>
</evidence>
<dbReference type="Proteomes" id="UP000307517">
    <property type="component" value="Unassembled WGS sequence"/>
</dbReference>
<evidence type="ECO:0000313" key="10">
    <source>
        <dbReference type="Proteomes" id="UP000552935"/>
    </source>
</evidence>
<gene>
    <name evidence="7" type="ORF">E6L36_07365</name>
    <name evidence="6" type="ORF">H0N82_04485</name>
    <name evidence="5" type="ORF">HWN39_10325</name>
</gene>
<dbReference type="PANTHER" id="PTHR43035">
    <property type="entry name" value="FATTY ACID REPRESSION MUTANT PROTEIN 2-RELATED"/>
    <property type="match status" value="1"/>
</dbReference>
<dbReference type="InterPro" id="IPR000415">
    <property type="entry name" value="Nitroreductase-like"/>
</dbReference>
<name>A0A1Y0E0Z2_LACRH</name>